<dbReference type="InterPro" id="IPR029045">
    <property type="entry name" value="ClpP/crotonase-like_dom_sf"/>
</dbReference>
<evidence type="ECO:0000256" key="4">
    <source>
        <dbReference type="ARBA" id="ARBA00022670"/>
    </source>
</evidence>
<dbReference type="CDD" id="cd07023">
    <property type="entry name" value="S49_Sppa_N_C"/>
    <property type="match status" value="1"/>
</dbReference>
<evidence type="ECO:0000256" key="8">
    <source>
        <dbReference type="ARBA" id="ARBA00022989"/>
    </source>
</evidence>
<evidence type="ECO:0000259" key="12">
    <source>
        <dbReference type="Pfam" id="PF08496"/>
    </source>
</evidence>
<keyword evidence="14" id="KW-1185">Reference proteome</keyword>
<dbReference type="Pfam" id="PF08496">
    <property type="entry name" value="Peptidase_S49_N"/>
    <property type="match status" value="1"/>
</dbReference>
<dbReference type="GO" id="GO:0006508">
    <property type="term" value="P:proteolysis"/>
    <property type="evidence" value="ECO:0007669"/>
    <property type="project" value="UniProtKB-KW"/>
</dbReference>
<dbReference type="EMBL" id="CP021425">
    <property type="protein sequence ID" value="ARU57069.1"/>
    <property type="molecule type" value="Genomic_DNA"/>
</dbReference>
<keyword evidence="8" id="KW-1133">Transmembrane helix</keyword>
<keyword evidence="4" id="KW-0645">Protease</keyword>
<keyword evidence="3" id="KW-1003">Cell membrane</keyword>
<evidence type="ECO:0000256" key="5">
    <source>
        <dbReference type="ARBA" id="ARBA00022692"/>
    </source>
</evidence>
<dbReference type="InterPro" id="IPR013703">
    <property type="entry name" value="Peptidase_S49_N_proteobac"/>
</dbReference>
<comment type="similarity">
    <text evidence="2">Belongs to the peptidase S49 family.</text>
</comment>
<evidence type="ECO:0000259" key="11">
    <source>
        <dbReference type="Pfam" id="PF01343"/>
    </source>
</evidence>
<evidence type="ECO:0000313" key="14">
    <source>
        <dbReference type="Proteomes" id="UP000196027"/>
    </source>
</evidence>
<dbReference type="InterPro" id="IPR002142">
    <property type="entry name" value="Peptidase_S49"/>
</dbReference>
<proteinExistence type="inferred from homology"/>
<dbReference type="KEGG" id="ome:OLMES_3026"/>
<sequence length="323" mass="36395">MGIASATMRGKKHQSGHIEVTHLNKKLEAMKESIEEYLLDKEILKKRHKEQKKADKEKRKQSKQGIQPVEDKKRVFVLNFDGDIRASANDHFREEISAVLAIANKDRDEVVVRLESGGGMVHSYGLASAQLDRIKKKSVPLTVCVDKVAASGGYMMACVADKIVASPFAVVGSIGVVAQLPNFHKLLKKNEIDFEVLTAGEYKRTLTVFGENTDKGREKFQDDLEDTHELFKSFVNEHRPKVELDKVANGDVWFGQRAMDVNLVDELMTSDELIETACDHSEVFEVKYIARKSLQEKLGIAASIALENTFMKVWSMVSRRPFQ</sequence>
<name>A0A1Y0IA81_9GAMM</name>
<evidence type="ECO:0000256" key="7">
    <source>
        <dbReference type="ARBA" id="ARBA00022825"/>
    </source>
</evidence>
<dbReference type="AlphaFoldDB" id="A0A1Y0IA81"/>
<feature type="domain" description="Peptidase S49 N-terminal proteobacteria" evidence="12">
    <location>
        <begin position="4"/>
        <end position="131"/>
    </location>
</feature>
<dbReference type="PANTHER" id="PTHR42987">
    <property type="entry name" value="PEPTIDASE S49"/>
    <property type="match status" value="1"/>
</dbReference>
<protein>
    <submittedName>
        <fullName evidence="13">S49 family peptidase</fullName>
    </submittedName>
</protein>
<reference evidence="13 14" key="1">
    <citation type="submission" date="2017-05" db="EMBL/GenBank/DDBJ databases">
        <title>Genomic insights into alkan degradation activity of Oleiphilus messinensis.</title>
        <authorList>
            <person name="Kozyavkin S.A."/>
            <person name="Slesarev A.I."/>
            <person name="Golyshin P.N."/>
            <person name="Korzhenkov A."/>
            <person name="Golyshina O.N."/>
            <person name="Toshchakov S.V."/>
        </authorList>
    </citation>
    <scope>NUCLEOTIDE SEQUENCE [LARGE SCALE GENOMIC DNA]</scope>
    <source>
        <strain evidence="13 14">ME102</strain>
    </source>
</reference>
<keyword evidence="10" id="KW-0175">Coiled coil</keyword>
<dbReference type="SUPFAM" id="SSF52096">
    <property type="entry name" value="ClpP/crotonase"/>
    <property type="match status" value="1"/>
</dbReference>
<gene>
    <name evidence="13" type="ORF">OLMES_3026</name>
</gene>
<evidence type="ECO:0000256" key="6">
    <source>
        <dbReference type="ARBA" id="ARBA00022801"/>
    </source>
</evidence>
<dbReference type="NCBIfam" id="NF008745">
    <property type="entry name" value="PRK11778.1"/>
    <property type="match status" value="1"/>
</dbReference>
<dbReference type="InterPro" id="IPR047272">
    <property type="entry name" value="S49_SppA_C"/>
</dbReference>
<feature type="domain" description="Peptidase S49" evidence="11">
    <location>
        <begin position="135"/>
        <end position="282"/>
    </location>
</feature>
<dbReference type="GO" id="GO:0005886">
    <property type="term" value="C:plasma membrane"/>
    <property type="evidence" value="ECO:0007669"/>
    <property type="project" value="UniProtKB-SubCell"/>
</dbReference>
<dbReference type="Gene3D" id="3.90.226.10">
    <property type="entry name" value="2-enoyl-CoA Hydratase, Chain A, domain 1"/>
    <property type="match status" value="1"/>
</dbReference>
<evidence type="ECO:0000313" key="13">
    <source>
        <dbReference type="EMBL" id="ARU57069.1"/>
    </source>
</evidence>
<dbReference type="Proteomes" id="UP000196027">
    <property type="component" value="Chromosome"/>
</dbReference>
<evidence type="ECO:0000256" key="10">
    <source>
        <dbReference type="SAM" id="Coils"/>
    </source>
</evidence>
<dbReference type="PANTHER" id="PTHR42987:SF4">
    <property type="entry name" value="PROTEASE SOHB-RELATED"/>
    <property type="match status" value="1"/>
</dbReference>
<dbReference type="GO" id="GO:0004252">
    <property type="term" value="F:serine-type endopeptidase activity"/>
    <property type="evidence" value="ECO:0007669"/>
    <property type="project" value="InterPro"/>
</dbReference>
<keyword evidence="9" id="KW-0472">Membrane</keyword>
<accession>A0A1Y0IA81</accession>
<evidence type="ECO:0000256" key="9">
    <source>
        <dbReference type="ARBA" id="ARBA00023136"/>
    </source>
</evidence>
<evidence type="ECO:0000256" key="1">
    <source>
        <dbReference type="ARBA" id="ARBA00004236"/>
    </source>
</evidence>
<feature type="coiled-coil region" evidence="10">
    <location>
        <begin position="20"/>
        <end position="54"/>
    </location>
</feature>
<keyword evidence="5" id="KW-0812">Transmembrane</keyword>
<evidence type="ECO:0000256" key="3">
    <source>
        <dbReference type="ARBA" id="ARBA00022475"/>
    </source>
</evidence>
<keyword evidence="7" id="KW-0720">Serine protease</keyword>
<organism evidence="13 14">
    <name type="scientific">Oleiphilus messinensis</name>
    <dbReference type="NCBI Taxonomy" id="141451"/>
    <lineage>
        <taxon>Bacteria</taxon>
        <taxon>Pseudomonadati</taxon>
        <taxon>Pseudomonadota</taxon>
        <taxon>Gammaproteobacteria</taxon>
        <taxon>Oceanospirillales</taxon>
        <taxon>Oleiphilaceae</taxon>
        <taxon>Oleiphilus</taxon>
    </lineage>
</organism>
<comment type="subcellular location">
    <subcellularLocation>
        <location evidence="1">Cell membrane</location>
    </subcellularLocation>
</comment>
<keyword evidence="6" id="KW-0378">Hydrolase</keyword>
<dbReference type="Pfam" id="PF01343">
    <property type="entry name" value="Peptidase_S49"/>
    <property type="match status" value="1"/>
</dbReference>
<dbReference type="Gene3D" id="6.20.330.10">
    <property type="match status" value="1"/>
</dbReference>
<evidence type="ECO:0000256" key="2">
    <source>
        <dbReference type="ARBA" id="ARBA00008683"/>
    </source>
</evidence>